<accession>A0A518GXB3</accession>
<dbReference type="AlphaFoldDB" id="A0A518GXB3"/>
<keyword evidence="8" id="KW-0732">Signal</keyword>
<dbReference type="RefSeq" id="WP_145267611.1">
    <property type="nucleotide sequence ID" value="NZ_CP036426.1"/>
</dbReference>
<feature type="transmembrane region" description="Helical" evidence="7">
    <location>
        <begin position="497"/>
        <end position="518"/>
    </location>
</feature>
<evidence type="ECO:0000256" key="2">
    <source>
        <dbReference type="ARBA" id="ARBA00022692"/>
    </source>
</evidence>
<dbReference type="EMBL" id="CP036426">
    <property type="protein sequence ID" value="QDV33213.1"/>
    <property type="molecule type" value="Genomic_DNA"/>
</dbReference>
<dbReference type="GO" id="GO:0005886">
    <property type="term" value="C:plasma membrane"/>
    <property type="evidence" value="ECO:0007669"/>
    <property type="project" value="TreeGrafter"/>
</dbReference>
<evidence type="ECO:0000256" key="4">
    <source>
        <dbReference type="ARBA" id="ARBA00022989"/>
    </source>
</evidence>
<dbReference type="Pfam" id="PF01578">
    <property type="entry name" value="Cytochrom_C_asm"/>
    <property type="match status" value="1"/>
</dbReference>
<feature type="transmembrane region" description="Helical" evidence="7">
    <location>
        <begin position="668"/>
        <end position="690"/>
    </location>
</feature>
<feature type="transmembrane region" description="Helical" evidence="7">
    <location>
        <begin position="563"/>
        <end position="582"/>
    </location>
</feature>
<dbReference type="GO" id="GO:0020037">
    <property type="term" value="F:heme binding"/>
    <property type="evidence" value="ECO:0007669"/>
    <property type="project" value="InterPro"/>
</dbReference>
<keyword evidence="11" id="KW-1185">Reference proteome</keyword>
<keyword evidence="2 7" id="KW-0812">Transmembrane</keyword>
<evidence type="ECO:0000256" key="5">
    <source>
        <dbReference type="ARBA" id="ARBA00023136"/>
    </source>
</evidence>
<feature type="transmembrane region" description="Helical" evidence="7">
    <location>
        <begin position="885"/>
        <end position="905"/>
    </location>
</feature>
<sequence precursor="true">MSTLRVSARFGIGLAMALAALAAPGRSRADSEAKTTPPGPEESAYRALSRAVLMHEGRPKPYDTVARQEVKAITGRQAFSPIGPDGEEGPAWGPVAALFSWKNAPDYWDDQRFILAEYLPLRRMLLSGPIESLLGAIAADPEVSEDLRSTSRSILDRHEQADGPDALVSADELKGIARDPGLPDRLQDQVEAMAHRIDGHEKFLTPRELEESNVRVGGRQVTLRQWYMDVAMRSRRDPATGVPPAQTPLEKKFGEVFNRLTRYQAIRGDHGSGMLGAEVEVDRMIPRPANERYVEYLGATREKYDAFVEENKETLNLPRIDRVKRDMRDVKLIQLETPGGQEYPLDQFVAILADVPGADFNPVERDALATLAEFYSELQADDRKMPGADADADEQLITWLASDADWAPMGLILDADADELAEAGYDRDRVVAFRDALAEAQAAEVEEPGSLIEAQAEAVVSSARALADGVNRYPSVTEVDREVHYNTFAPFYKAPTYYGLGFALLGLCLMIGTIGGGASGMIRKVLYGLGLLGLVGGIGLEVYGFALRILISGWAPVTNLYETVIWVALIAAVIGLTLEAVYRRVYPAAAAAGVAMFCTIIAANAQSVLNPNIEALNPILRSNYWLTIHVITIVSSYAAFALALGLGLIGTWFYLTAPYRRDVGVNELARPLAAVPVLAGLGAVGIYGSYNAGVSGTTELIRLWGLGMTASDLLFFGGWALASAGIAVFVMVVSGLLGEFLARLTLRNQLGPVEQSAEVTPDGAASATADSASSAGGGTATIARPSIAEIKARIAEGRGGTGDSPRVRAMRERAEQVKPVASFVYRALQVGVLLVAAGTILGGVWADYSWGRFWGWDPKEVSALITLLVYLIPLHGRFAGWINSFGMTMAAVLCFNSVLMAWYGVNFLLGVGLHSYGFAEGGNQGAVLLSALVVSSLSFGAIWRRSLAKKDLPQTATA</sequence>
<keyword evidence="5 7" id="KW-0472">Membrane</keyword>
<evidence type="ECO:0000256" key="8">
    <source>
        <dbReference type="SAM" id="SignalP"/>
    </source>
</evidence>
<feature type="transmembrane region" description="Helical" evidence="7">
    <location>
        <begin position="525"/>
        <end position="551"/>
    </location>
</feature>
<evidence type="ECO:0000256" key="6">
    <source>
        <dbReference type="SAM" id="MobiDB-lite"/>
    </source>
</evidence>
<keyword evidence="4 7" id="KW-1133">Transmembrane helix</keyword>
<comment type="subcellular location">
    <subcellularLocation>
        <location evidence="1">Membrane</location>
        <topology evidence="1">Multi-pass membrane protein</topology>
    </subcellularLocation>
</comment>
<organism evidence="10 11">
    <name type="scientific">Tautonia plasticadhaerens</name>
    <dbReference type="NCBI Taxonomy" id="2527974"/>
    <lineage>
        <taxon>Bacteria</taxon>
        <taxon>Pseudomonadati</taxon>
        <taxon>Planctomycetota</taxon>
        <taxon>Planctomycetia</taxon>
        <taxon>Isosphaerales</taxon>
        <taxon>Isosphaeraceae</taxon>
        <taxon>Tautonia</taxon>
    </lineage>
</organism>
<feature type="transmembrane region" description="Helical" evidence="7">
    <location>
        <begin position="823"/>
        <end position="846"/>
    </location>
</feature>
<dbReference type="Proteomes" id="UP000317835">
    <property type="component" value="Chromosome"/>
</dbReference>
<dbReference type="KEGG" id="tpla:ElP_10550"/>
<feature type="region of interest" description="Disordered" evidence="6">
    <location>
        <begin position="757"/>
        <end position="780"/>
    </location>
</feature>
<reference evidence="10 11" key="1">
    <citation type="submission" date="2019-02" db="EMBL/GenBank/DDBJ databases">
        <title>Deep-cultivation of Planctomycetes and their phenomic and genomic characterization uncovers novel biology.</title>
        <authorList>
            <person name="Wiegand S."/>
            <person name="Jogler M."/>
            <person name="Boedeker C."/>
            <person name="Pinto D."/>
            <person name="Vollmers J."/>
            <person name="Rivas-Marin E."/>
            <person name="Kohn T."/>
            <person name="Peeters S.H."/>
            <person name="Heuer A."/>
            <person name="Rast P."/>
            <person name="Oberbeckmann S."/>
            <person name="Bunk B."/>
            <person name="Jeske O."/>
            <person name="Meyerdierks A."/>
            <person name="Storesund J.E."/>
            <person name="Kallscheuer N."/>
            <person name="Luecker S."/>
            <person name="Lage O.M."/>
            <person name="Pohl T."/>
            <person name="Merkel B.J."/>
            <person name="Hornburger P."/>
            <person name="Mueller R.-W."/>
            <person name="Bruemmer F."/>
            <person name="Labrenz M."/>
            <person name="Spormann A.M."/>
            <person name="Op den Camp H."/>
            <person name="Overmann J."/>
            <person name="Amann R."/>
            <person name="Jetten M.S.M."/>
            <person name="Mascher T."/>
            <person name="Medema M.H."/>
            <person name="Devos D.P."/>
            <person name="Kaster A.-K."/>
            <person name="Ovreas L."/>
            <person name="Rohde M."/>
            <person name="Galperin M.Y."/>
            <person name="Jogler C."/>
        </authorList>
    </citation>
    <scope>NUCLEOTIDE SEQUENCE [LARGE SCALE GENOMIC DNA]</scope>
    <source>
        <strain evidence="10 11">ElP</strain>
    </source>
</reference>
<evidence type="ECO:0000313" key="10">
    <source>
        <dbReference type="EMBL" id="QDV33213.1"/>
    </source>
</evidence>
<proteinExistence type="predicted"/>
<dbReference type="PANTHER" id="PTHR30071:SF1">
    <property type="entry name" value="CYTOCHROME B_B6 PROTEIN-RELATED"/>
    <property type="match status" value="1"/>
</dbReference>
<feature type="transmembrane region" description="Helical" evidence="7">
    <location>
        <begin position="713"/>
        <end position="737"/>
    </location>
</feature>
<gene>
    <name evidence="10" type="primary">ccsA_1</name>
    <name evidence="10" type="ORF">ElP_10550</name>
</gene>
<dbReference type="InterPro" id="IPR045062">
    <property type="entry name" value="Cyt_c_biogenesis_CcsA/CcmC"/>
</dbReference>
<feature type="transmembrane region" description="Helical" evidence="7">
    <location>
        <begin position="628"/>
        <end position="656"/>
    </location>
</feature>
<feature type="transmembrane region" description="Helical" evidence="7">
    <location>
        <begin position="925"/>
        <end position="943"/>
    </location>
</feature>
<evidence type="ECO:0000256" key="7">
    <source>
        <dbReference type="SAM" id="Phobius"/>
    </source>
</evidence>
<name>A0A518GXB3_9BACT</name>
<evidence type="ECO:0000256" key="1">
    <source>
        <dbReference type="ARBA" id="ARBA00004141"/>
    </source>
</evidence>
<protein>
    <submittedName>
        <fullName evidence="10">Cytochrome c biogenesis protein CcsA</fullName>
    </submittedName>
</protein>
<dbReference type="OrthoDB" id="9814290at2"/>
<evidence type="ECO:0000259" key="9">
    <source>
        <dbReference type="Pfam" id="PF01578"/>
    </source>
</evidence>
<feature type="domain" description="Cytochrome c assembly protein" evidence="9">
    <location>
        <begin position="558"/>
        <end position="909"/>
    </location>
</feature>
<feature type="signal peptide" evidence="8">
    <location>
        <begin position="1"/>
        <end position="22"/>
    </location>
</feature>
<feature type="chain" id="PRO_5022089409" evidence="8">
    <location>
        <begin position="23"/>
        <end position="958"/>
    </location>
</feature>
<dbReference type="PANTHER" id="PTHR30071">
    <property type="entry name" value="HEME EXPORTER PROTEIN C"/>
    <property type="match status" value="1"/>
</dbReference>
<feature type="compositionally biased region" description="Low complexity" evidence="6">
    <location>
        <begin position="762"/>
        <end position="774"/>
    </location>
</feature>
<feature type="transmembrane region" description="Helical" evidence="7">
    <location>
        <begin position="589"/>
        <end position="608"/>
    </location>
</feature>
<keyword evidence="3" id="KW-0201">Cytochrome c-type biogenesis</keyword>
<dbReference type="InterPro" id="IPR002541">
    <property type="entry name" value="Cyt_c_assembly"/>
</dbReference>
<evidence type="ECO:0000313" key="11">
    <source>
        <dbReference type="Proteomes" id="UP000317835"/>
    </source>
</evidence>
<evidence type="ECO:0000256" key="3">
    <source>
        <dbReference type="ARBA" id="ARBA00022748"/>
    </source>
</evidence>
<feature type="transmembrane region" description="Helical" evidence="7">
    <location>
        <begin position="861"/>
        <end position="878"/>
    </location>
</feature>
<dbReference type="GO" id="GO:0017004">
    <property type="term" value="P:cytochrome complex assembly"/>
    <property type="evidence" value="ECO:0007669"/>
    <property type="project" value="UniProtKB-KW"/>
</dbReference>